<dbReference type="Gene3D" id="3.40.50.12780">
    <property type="entry name" value="N-terminal domain of ligase-like"/>
    <property type="match status" value="1"/>
</dbReference>
<comment type="caution">
    <text evidence="1">The sequence shown here is derived from an EMBL/GenBank/DDBJ whole genome shotgun (WGS) entry which is preliminary data.</text>
</comment>
<dbReference type="PANTHER" id="PTHR36932:SF1">
    <property type="entry name" value="CAPSULAR POLYSACCHARIDE BIOSYNTHESIS PROTEIN"/>
    <property type="match status" value="1"/>
</dbReference>
<sequence>MIDKIYKLSPYFIKVILLNLKAFLNTRTRYTNDYYSYLDEYNKLWNSDVDVVKRYQKERLTQLLLEVIEYVPLYRDRFQKINITTEDILKDPYTVLKRLPLLSKKDRKIKVEELINSNPKRKLIEVGYTSGTSGSPTVNYLDSESVERAFALWTRFQNSIGIKKEDKSIRFSGRIIVKPSSIKPPFWVTNYVQNQLFMSTYHLTEDNIVHYVKKMNKFKPAYMDGYPSAFYIIAKFIDDNDLNVNFELKGITTTAETLHDYQRILIEKVFKCKVFNQYASSEGSPFITECINGNLHVNQDSGVFEFLNKNNEPAGPNEIGRMVVTSFRNYKTPLIRYDILDTVLMPSENYFCDCGCSMPVIEKIIGREDDLLWTSEKGYIGRMDTAYKGLVGINKSQIIQVDHNEFLVKNVVNDDYTDAVERKFILNLEERLGKKANVKMEYLDDIPLGKNGKFNAVIRKCKLPIEI</sequence>
<organism evidence="1 2">
    <name type="scientific">Dokdonia genika</name>
    <dbReference type="NCBI Taxonomy" id="308113"/>
    <lineage>
        <taxon>Bacteria</taxon>
        <taxon>Pseudomonadati</taxon>
        <taxon>Bacteroidota</taxon>
        <taxon>Flavobacteriia</taxon>
        <taxon>Flavobacteriales</taxon>
        <taxon>Flavobacteriaceae</taxon>
        <taxon>Dokdonia</taxon>
    </lineage>
</organism>
<dbReference type="GO" id="GO:0016874">
    <property type="term" value="F:ligase activity"/>
    <property type="evidence" value="ECO:0007669"/>
    <property type="project" value="UniProtKB-KW"/>
</dbReference>
<gene>
    <name evidence="1" type="ORF">ACFO5T_13695</name>
</gene>
<protein>
    <submittedName>
        <fullName evidence="1">Phenylacetate--CoA ligase family protein</fullName>
    </submittedName>
</protein>
<proteinExistence type="predicted"/>
<dbReference type="PANTHER" id="PTHR36932">
    <property type="entry name" value="CAPSULAR POLYSACCHARIDE BIOSYNTHESIS PROTEIN"/>
    <property type="match status" value="1"/>
</dbReference>
<dbReference type="SUPFAM" id="SSF56801">
    <property type="entry name" value="Acetyl-CoA synthetase-like"/>
    <property type="match status" value="1"/>
</dbReference>
<dbReference type="RefSeq" id="WP_380035452.1">
    <property type="nucleotide sequence ID" value="NZ_JBHSHB010000024.1"/>
</dbReference>
<name>A0ABV9LD81_9FLAO</name>
<reference evidence="2" key="1">
    <citation type="journal article" date="2019" name="Int. J. Syst. Evol. Microbiol.">
        <title>The Global Catalogue of Microorganisms (GCM) 10K type strain sequencing project: providing services to taxonomists for standard genome sequencing and annotation.</title>
        <authorList>
            <consortium name="The Broad Institute Genomics Platform"/>
            <consortium name="The Broad Institute Genome Sequencing Center for Infectious Disease"/>
            <person name="Wu L."/>
            <person name="Ma J."/>
        </authorList>
    </citation>
    <scope>NUCLEOTIDE SEQUENCE [LARGE SCALE GENOMIC DNA]</scope>
    <source>
        <strain evidence="2">CGMCC 4.7427</strain>
    </source>
</reference>
<evidence type="ECO:0000313" key="2">
    <source>
        <dbReference type="Proteomes" id="UP001595878"/>
    </source>
</evidence>
<evidence type="ECO:0000313" key="1">
    <source>
        <dbReference type="EMBL" id="MFC4691487.1"/>
    </source>
</evidence>
<keyword evidence="1" id="KW-0436">Ligase</keyword>
<keyword evidence="2" id="KW-1185">Reference proteome</keyword>
<accession>A0ABV9LD81</accession>
<dbReference type="InterPro" id="IPR042099">
    <property type="entry name" value="ANL_N_sf"/>
</dbReference>
<dbReference type="Proteomes" id="UP001595878">
    <property type="component" value="Unassembled WGS sequence"/>
</dbReference>
<dbReference type="InterPro" id="IPR053158">
    <property type="entry name" value="CapK_Type1_Caps_Biosynth"/>
</dbReference>
<dbReference type="EMBL" id="JBHSHB010000024">
    <property type="protein sequence ID" value="MFC4691487.1"/>
    <property type="molecule type" value="Genomic_DNA"/>
</dbReference>